<protein>
    <submittedName>
        <fullName evidence="3">Uncharacterized protein</fullName>
    </submittedName>
</protein>
<feature type="compositionally biased region" description="Low complexity" evidence="1">
    <location>
        <begin position="777"/>
        <end position="787"/>
    </location>
</feature>
<name>A0A166NP89_9HYPO</name>
<feature type="region of interest" description="Disordered" evidence="1">
    <location>
        <begin position="1589"/>
        <end position="1611"/>
    </location>
</feature>
<evidence type="ECO:0000256" key="1">
    <source>
        <dbReference type="SAM" id="MobiDB-lite"/>
    </source>
</evidence>
<feature type="transmembrane region" description="Helical" evidence="2">
    <location>
        <begin position="112"/>
        <end position="131"/>
    </location>
</feature>
<feature type="compositionally biased region" description="Polar residues" evidence="1">
    <location>
        <begin position="1921"/>
        <end position="1930"/>
    </location>
</feature>
<feature type="compositionally biased region" description="Low complexity" evidence="1">
    <location>
        <begin position="476"/>
        <end position="490"/>
    </location>
</feature>
<feature type="compositionally biased region" description="Basic and acidic residues" evidence="1">
    <location>
        <begin position="1267"/>
        <end position="1292"/>
    </location>
</feature>
<feature type="transmembrane region" description="Helical" evidence="2">
    <location>
        <begin position="221"/>
        <end position="238"/>
    </location>
</feature>
<feature type="transmembrane region" description="Helical" evidence="2">
    <location>
        <begin position="143"/>
        <end position="165"/>
    </location>
</feature>
<feature type="region of interest" description="Disordered" evidence="1">
    <location>
        <begin position="1188"/>
        <end position="1244"/>
    </location>
</feature>
<gene>
    <name evidence="3" type="ORF">AAL_06666</name>
</gene>
<feature type="region of interest" description="Disordered" evidence="1">
    <location>
        <begin position="1789"/>
        <end position="1832"/>
    </location>
</feature>
<feature type="compositionally biased region" description="Polar residues" evidence="1">
    <location>
        <begin position="1227"/>
        <end position="1241"/>
    </location>
</feature>
<feature type="region of interest" description="Disordered" evidence="1">
    <location>
        <begin position="402"/>
        <end position="440"/>
    </location>
</feature>
<feature type="transmembrane region" description="Helical" evidence="2">
    <location>
        <begin position="12"/>
        <end position="31"/>
    </location>
</feature>
<organism evidence="3 4">
    <name type="scientific">Moelleriella libera RCEF 2490</name>
    <dbReference type="NCBI Taxonomy" id="1081109"/>
    <lineage>
        <taxon>Eukaryota</taxon>
        <taxon>Fungi</taxon>
        <taxon>Dikarya</taxon>
        <taxon>Ascomycota</taxon>
        <taxon>Pezizomycotina</taxon>
        <taxon>Sordariomycetes</taxon>
        <taxon>Hypocreomycetidae</taxon>
        <taxon>Hypocreales</taxon>
        <taxon>Clavicipitaceae</taxon>
        <taxon>Moelleriella</taxon>
    </lineage>
</organism>
<feature type="region of interest" description="Disordered" evidence="1">
    <location>
        <begin position="874"/>
        <end position="893"/>
    </location>
</feature>
<feature type="region of interest" description="Disordered" evidence="1">
    <location>
        <begin position="639"/>
        <end position="822"/>
    </location>
</feature>
<evidence type="ECO:0000313" key="4">
    <source>
        <dbReference type="Proteomes" id="UP000078544"/>
    </source>
</evidence>
<feature type="compositionally biased region" description="Basic and acidic residues" evidence="1">
    <location>
        <begin position="714"/>
        <end position="725"/>
    </location>
</feature>
<keyword evidence="2" id="KW-1133">Transmembrane helix</keyword>
<feature type="region of interest" description="Disordered" evidence="1">
    <location>
        <begin position="259"/>
        <end position="296"/>
    </location>
</feature>
<dbReference type="STRING" id="1081109.A0A166NP89"/>
<keyword evidence="2" id="KW-0472">Membrane</keyword>
<accession>A0A166NP89</accession>
<feature type="region of interest" description="Disordered" evidence="1">
    <location>
        <begin position="1259"/>
        <end position="1339"/>
    </location>
</feature>
<feature type="region of interest" description="Disordered" evidence="1">
    <location>
        <begin position="1676"/>
        <end position="1695"/>
    </location>
</feature>
<feature type="transmembrane region" description="Helical" evidence="2">
    <location>
        <begin position="185"/>
        <end position="209"/>
    </location>
</feature>
<feature type="compositionally biased region" description="Polar residues" evidence="1">
    <location>
        <begin position="941"/>
        <end position="950"/>
    </location>
</feature>
<dbReference type="Proteomes" id="UP000078544">
    <property type="component" value="Unassembled WGS sequence"/>
</dbReference>
<feature type="compositionally biased region" description="Low complexity" evidence="1">
    <location>
        <begin position="1866"/>
        <end position="1894"/>
    </location>
</feature>
<feature type="compositionally biased region" description="Pro residues" evidence="1">
    <location>
        <begin position="532"/>
        <end position="545"/>
    </location>
</feature>
<feature type="compositionally biased region" description="Pro residues" evidence="1">
    <location>
        <begin position="421"/>
        <end position="430"/>
    </location>
</feature>
<dbReference type="EMBL" id="AZGY01000018">
    <property type="protein sequence ID" value="KZZ91430.1"/>
    <property type="molecule type" value="Genomic_DNA"/>
</dbReference>
<feature type="compositionally biased region" description="Polar residues" evidence="1">
    <location>
        <begin position="793"/>
        <end position="815"/>
    </location>
</feature>
<feature type="compositionally biased region" description="Polar residues" evidence="1">
    <location>
        <begin position="653"/>
        <end position="667"/>
    </location>
</feature>
<sequence>MADSPRDQALIATFSFGLIVCAALGTIIFHLRGGIFSFFRGGLRLVLAGFLLFAALWALIGFVATFIDTSSPSGCQIAVVFSSAFDELARITLQEFLFWAIKCDLKASFGVLFPQAIIFVRAIVGAILVAVQRPQFAPVCVTATLFWPIGVVVLVMDAFIVVMLLTRASYVGIYRDMKSSGSDGVRAKALILTTVASGIWIPVSVPMILGIDNLGIATRTALPAVGVLLVIASIAYFYRDLVRPPQDTAQKSDKFVNHFPGLSETELPNPRTAREVESQNVSRNGPAYPANPPVRPARTTATLGIIAPELMQSSQDGTSSLPVIHRPSTGQAVAAEGGLPVKGQLFPPLRNETKSKRRDNTQAQSSKKPATKGGKLVISYPIIQEDMLADDSPLKRIATVDLNTAAQRDRERRKITGPPMLRGPPGPPSRPLNSAGPLLGRQDSQTIERKQVAVSESLQSAKDTLEAIRKASSQGVSSSMTSPTPVPSASGIRQRSPKHVSQFMRADAGQTSPTTASTALSPRRESETIVPPKIPPRSPMRPPPEISSHASISISEVLSTAGSMQPPGSPSAQPESFTAQSPPAPTTLAALVPSHVASDEKPTDASIADVSSASGKFERASNKALDVLVPPVAPLSPKKFQAQKSAAKEGSLPGQNPVSQTLQQLPRSGSVKHDIRPSRQRPTTPPKGEEAKQVKTPVQLRKAAGLPNNPRAQAAKDADAGEERNTQTVMFVNEHANDGPMSHTPKNRTGQAGWEASGDGDSVVNRPRPIPRRKSSESLSAEASIELPKTPKRINSISSMGPSKNQSFTSANGSAQVPPVPPVPPLPTFPTSILKKARPLPPTQNGIAQSAPFIQASTGNLASVGFARGLRTIDEPNQLAAPPPRSQASANSRMMLPPQSTQMTAVPGRQQHDATKYVSTFSIATTISPVEDPTPPYLPSPGQTQLQSPQDALERRSSPMLASDNPHGPVTKRTPSADGPRSRPALTLAIPPMPDVVSARSSFADEDDGKEIVTVMLDRSTDYPTYTVDTPPPNRIYGGVQGRKGSWHRRIGESCPTFSDRNAVQSRRFPRPPPLELHRSTRRFKEPPAPVQAPPLETPQYALDMIQEQLKKFEQPDTEGGGTDKQRMALLADIETEMGMQENQRQKMQVDLSRASFSTIASNSNTPAASTHNSPIPSRLMQLSELGGTKNSSVPEYTNARETDNGRPRSSLLLTADKVQISRPTGLPTNLDMSNVGSSPQEFEDTVPNVVTLSEGEETFASGNKQRAAESSRKSDLWQRRSQVEGGARVKQESLWNSAPDDALGSVLTEEQGSRPISRRSSGRAPSAEDTFSLNQTSRALQSDSRSLGLWKAALGSSAPNKAQPVPASRPRTIRPPRRGGRISALPDIVESPEPLENKRGTLGIFQFPWGEKSDTARLPMPLPSQRISGAYMNMIPGTLSTYPTLEAQMQSDPAASVFDYYDDEEIMGYISDGSDEEVVDDNDDDSFDETTLWEIASLLKSDKVPSRQSLFPAQEGISPASSVPQLGSVSSASFAREVGTEQHTRGMMVEQEFVQSPARRETTSPTIPPQEAATFEEEDIYVNTQARNEEPHQSEYHSGTLPESPKPLGVAQDNFRVNEEMTQLEENALWSTPRPGQPISVGLPQPELNAWIRYNNMGHHQTMTKAKRADLPRIESQSLWNQSPETTTSDAQSPKVEETVINVSDSAFGDEEEPSSVTGEILMAFAQSAAGSPAANDAEAWSQEYQDVTIAAEPSMPKSSVLRVSQHHITGSAQSSSNLWSYTPANSSMAQSNGLFERQHGPAQDQRGTGQAPAALETRPTPRASRPSLASLHSDTLWTAPVKQTFAQDWVTLSSVRPGTPQGQASSDSDSESAFSETSSSFSSITGESSLGSFFTSQATSHSKHRPVPNADQMHLPESVSRSQEQTDISESEKAKVQISTNERPLLPEMPNETVENGRAKSILDARRHTQTGGFDPARHHPVFNVYMLDASVGEAHPAAQGYINTLVNYNPDLIDR</sequence>
<feature type="compositionally biased region" description="Polar residues" evidence="1">
    <location>
        <begin position="570"/>
        <end position="581"/>
    </location>
</feature>
<feature type="region of interest" description="Disordered" evidence="1">
    <location>
        <begin position="927"/>
        <end position="993"/>
    </location>
</feature>
<feature type="compositionally biased region" description="Basic and acidic residues" evidence="1">
    <location>
        <begin position="351"/>
        <end position="360"/>
    </location>
</feature>
<feature type="compositionally biased region" description="Polar residues" evidence="1">
    <location>
        <begin position="1676"/>
        <end position="1693"/>
    </location>
</feature>
<comment type="caution">
    <text evidence="3">The sequence shown here is derived from an EMBL/GenBank/DDBJ whole genome shotgun (WGS) entry which is preliminary data.</text>
</comment>
<feature type="region of interest" description="Disordered" evidence="1">
    <location>
        <begin position="1856"/>
        <end position="1937"/>
    </location>
</feature>
<feature type="transmembrane region" description="Helical" evidence="2">
    <location>
        <begin position="43"/>
        <end position="67"/>
    </location>
</feature>
<feature type="region of interest" description="Disordered" evidence="1">
    <location>
        <begin position="1355"/>
        <end position="1385"/>
    </location>
</feature>
<feature type="region of interest" description="Disordered" evidence="1">
    <location>
        <begin position="469"/>
        <end position="615"/>
    </location>
</feature>
<proteinExistence type="predicted"/>
<keyword evidence="4" id="KW-1185">Reference proteome</keyword>
<feature type="compositionally biased region" description="Polar residues" evidence="1">
    <location>
        <begin position="1856"/>
        <end position="1865"/>
    </location>
</feature>
<feature type="compositionally biased region" description="Low complexity" evidence="1">
    <location>
        <begin position="546"/>
        <end position="555"/>
    </location>
</feature>
<dbReference type="OrthoDB" id="5370537at2759"/>
<feature type="compositionally biased region" description="Polar residues" evidence="1">
    <location>
        <begin position="1330"/>
        <end position="1339"/>
    </location>
</feature>
<evidence type="ECO:0000313" key="3">
    <source>
        <dbReference type="EMBL" id="KZZ91430.1"/>
    </source>
</evidence>
<evidence type="ECO:0000256" key="2">
    <source>
        <dbReference type="SAM" id="Phobius"/>
    </source>
</evidence>
<feature type="region of interest" description="Disordered" evidence="1">
    <location>
        <begin position="1554"/>
        <end position="1577"/>
    </location>
</feature>
<feature type="compositionally biased region" description="Low complexity" evidence="1">
    <location>
        <begin position="511"/>
        <end position="521"/>
    </location>
</feature>
<reference evidence="3 4" key="1">
    <citation type="journal article" date="2016" name="Genome Biol. Evol.">
        <title>Divergent and convergent evolution of fungal pathogenicity.</title>
        <authorList>
            <person name="Shang Y."/>
            <person name="Xiao G."/>
            <person name="Zheng P."/>
            <person name="Cen K."/>
            <person name="Zhan S."/>
            <person name="Wang C."/>
        </authorList>
    </citation>
    <scope>NUCLEOTIDE SEQUENCE [LARGE SCALE GENOMIC DNA]</scope>
    <source>
        <strain evidence="3 4">RCEF 2490</strain>
    </source>
</reference>
<keyword evidence="2" id="KW-0812">Transmembrane</keyword>
<feature type="compositionally biased region" description="Basic residues" evidence="1">
    <location>
        <begin position="1372"/>
        <end position="1381"/>
    </location>
</feature>
<feature type="region of interest" description="Disordered" evidence="1">
    <location>
        <begin position="315"/>
        <end position="372"/>
    </location>
</feature>